<sequence>MSDAYIADCVTQIGELQDFLTTYKNCNLNLVKIMEKICDTPFVEFDIYNVFEIKQLRQLIRDMEAAAAEKILDMYKEIVIYIIIVYEGFESYISQMAEYWVKYVRRFDRTLEDALRLTIKTTMQNLYKCVHGDGTMAPAPLIKMSLYLTGKDIIFIPHRHEILETFTTVFEEIVHILSTVPRLFEKFALPAGGLKRFCEALQVDPDCNKLQALIDDEVDYNIDLIYDHIHMWDPYMHIWQVDKNEFMLQYRAENHTAADFDALIINYSNLANAVQIQETVNQIHFITLNSSELKKSIIAHCLVWQTKLGELLRKITEADIDVVYAYVEKSSEDAMKMPADLKELASAIDTYERLIMDVAIFEKTFPPITDKMNTLAKFEVELSSDMVTRYENIPTLWSDYLTLLEEAKKLLEANKDKFKTELLEQAEEFKEAAKEFCDDFYKKAPCSSDISGKDAMDQLKAFREQLNALRAQEQQIRDGLAVFNLTTPVNLDLQKMEKELEKLEEVWGLVFQWEDSWERYKTQTFWEMETDEMEENVMFLFRNFNRLSRQLKDKGWDIIDTTRVKVDAFRRTLPLIGDLKNPCMRERHWERIKVLMGVEFDQNSEDFKLELIMRLNFQAYAEDIAEVSNAATMELNIENGLKVIKEIWKTTCYEMQHHKGDMYRVKNVEDVMQFLEDHQVQLSSMKSTKYVEPFIKEVDYWEKSLGYVAECIEISLQVQRRYLYLESIFSGEDIRKQLPGEVMIFDGLTAEWTEITFNMHAGKNAVEACLYKPAPYVYNKLNGMVDNLDGILRALEKYLETKRQLFPRFYFISNDDMLEILGNSKKPQLIQIHLKKLFDNVNKIRIDKNALGLPVAKAMMSDDGECIEWKYNLVLDGPAEVWLLGLEHTMRVVLRDQLILTRAALRKCKYEREQWINDYPGQLGITCSKIQWTSDCTRTLCRCEIMKEKKPLKKLRKKQNQILFTLQMMSRKDISKILRCKVNALCVIEIHSRDMVDKMYKMGCMSVTAFEWFSQLKFYWDRERDDCYVRQTNTNSVYTYEYIGNSGRLVITPLTDRCYITLTTALHLFRGGSPQGPAGTGKTETTKDLGRALARWVVVTNCSDGLDYKSMAKCYAGIAQSGCWGCFDEFNRINIEVLSVVAQQILAFVFEGAEIKLDPNCGIFITMNPGYAGRTELPDNLKSMFRPIAMCVPDSLMIAENTLFSDGFTAYKFNAKKVFTLYELATQQLSKQDHYDFGLRSMVALLRYAGVKRRAYPNLPEQEMVILAMRDMNVARLTAKDVPLFDGIMQDIFPDVVVPTLDYEMLETAISAEMRIVGLQPIKAALHKVIQTYETKNSRHSSILLGDTNTAKSVSWKMLAATMIRLHREKALTLGELYGEYNLATGEWKDGVLSSIMRTICQDESPDQKWIIFDGPVDAIWIENLNSVMDDNKLLTLVNSERISMPAQVSLLIETLDLAVASPATVSRNGMVYNDYKDWGWWPFVNSWLDTVDDPEYREMLRRHFQNILTPVLELKRLYLTEGQSVRGQELTGVRSMCRLLGLSPSLTPPGPDEEDNENFSKMRFLFAMIWSVCATLEEEPRRKLDNWVREHEGIFPLKDTVYDYYVDERLRQFKPWEDKLPDNWKFNPGLGFHMILVPTVEFIRVQIIALDMLKAGYGVLVGGPTGTGKTFLIQGTLVSLDPSRYSTQVINMSAQTTAANVQDTIEARLEKRTKGNYVPVGGKRMIAFMDDINMPVRDAYGSQPPLELVRLWHDYGYWFDRAKQWRKNVKDMVLAGAAGPPGGARSPLPPRLLSCFHAFFLTPPTHQQLVKIFGTMLSQHLAEFDEETKGVGKIVLIATIDMFNNIVAKLLPTPSKMHYLFNLRDISKIFQGLLRSNKDYTNTKARFLRLWIHECFRVFSDRLTEEKDRDWFMGHMGDVLGKHFELTFHALCPSKSPPLFGHFLNPFEVYDDMNDPAALRKFITNQLEEYNSCPGVVKMDLVLFKDAIEHICRIVRVISQPRGNLLCVGIGGSGRQSLTRVASYICECNSFQVVVTKTYGVKDFREDLKTLYTSCGVDCKKTTFIFCDTQIVEETFTEIINNLLSSGEVTNLYKPDEFEDIKTALEKPMKNANIMQTAESVYLFLVDRVRATMHIVLCFSPIGDEFRNRIRQYPALINATTTNWFLEWPREALLEVAYKFLEGVELLASITGTRIRRKESLIESREDILRASTASIMSLIHSSVGKYSVKMWMEMRRTNYVTPTNYLELVSGYKEMLKMKRHEIALQANKLRNGLGKVEETTKLVGQMSEELALAQVQVAEYTEQCIEYMGVINVQQRNADEQQRSVAARSKKTMEEEVQCKKLADAAMRDLASAMPALEEAVKALDALNKKDITEVKSYAKPPLKVEMVLEAVLILLQKEPTWAEAKRQLGDQYFLDRLREFDKDNISDKTLKKIGTYTAKPEFDPEIVGTVSAAAKSLCLWVRAIEKYGKVYKIVKPKKERLEEALESLRMKQQILAEARAKLRELSEMIARLQKEYDEKVAQKEELERKSRMLQLKLERAEALITGLSGERERWEMTVERLDKEFDNLPGDCLIATGFVAYLGPFVSEYREALMDDWFKEVFNEAVPVTMDLSMKYFLLDDATLRDWNYMGLPDDNFSAENGIIVVRATRWPLAVDPQGQALIWISKLEELNDIQIVDFGQPNYLKIMETCLINGTPIIIQKVGEVLDPSIAPILDKAIVKIGNSLVIKFNEKMVSYNTNFKMYLTTKLGNPVYTPETLTKTTMVNFAVKEQGLTSQLLGIVVRKERPQLEQMKDNLVMTIANNKKVLVDLENDLLRIMYESQVPLLENEELFMTLQTSQRTSLEVKEALITSQDTEREIDAARQGYVPVAVRASVLFFALNDLSRIDPMYQFSLDAYIDLFTYSIDRSPKAGELEDRINNLNEFHTYAVYKNTCRALFERHKLLLSFHIVSRILFQMGKMSMQEYLFLLKGGVVLDRSEQPDNPTNWMPDECWDNITELDKLPGFHGVIDAFETFPKEWKEWYLNPEPELQPLIGEWNEICNDFQRILFVRSLRVDRVSACITTFIINLLGPRYVEPPVLDIKMAWEESSWKTSLLFVLSPGVDPTASLIQLAIDVKMFDKFQSLSLGQGQAPTASRMLSAGMKEGGWVFLANCHLACGWLGSLRGLDNPKIHPRFRLWLSSMPDDKFPLSVLQRSIKMTTEPPQVSDNLLANYLEEYDEVPWDALRYLFAIINYGGHITDDWDKRVLIAYINQFFCEEALDVPFYRLSSIPAYHIPRDGSLESYRDFLDLLPGYERAESVGQHASADVATLAQDALMMCSTLFALACTGGGGGRGGEDQKVDELASEMMVKLPHRIDMETTERMMGPEIVMPMCVSLLQEIGYYNVLITSITSGLRELRRAIEGLVVMSEVLEDMYSCIYEGRVPSFWQKARPSMKPLGAWCRELFLRGAHLTAWANAPRAPPTLCWLPALVAPTGFLTAVMQVTSARRPSSPYTTRCWYLRSRMDARVGYGRESMKVEGQYLEGASWFKKDGYLQEPLPMQLVFPMTPIHFKPIRATGKRLRNRYICPCYYYPMRRGAFVVAVDLSAGKESSDFWVKRGTALLCTLAI</sequence>
<organism evidence="1 2">
    <name type="scientific">Dendrolimus kikuchii</name>
    <dbReference type="NCBI Taxonomy" id="765133"/>
    <lineage>
        <taxon>Eukaryota</taxon>
        <taxon>Metazoa</taxon>
        <taxon>Ecdysozoa</taxon>
        <taxon>Arthropoda</taxon>
        <taxon>Hexapoda</taxon>
        <taxon>Insecta</taxon>
        <taxon>Pterygota</taxon>
        <taxon>Neoptera</taxon>
        <taxon>Endopterygota</taxon>
        <taxon>Lepidoptera</taxon>
        <taxon>Glossata</taxon>
        <taxon>Ditrysia</taxon>
        <taxon>Bombycoidea</taxon>
        <taxon>Lasiocampidae</taxon>
        <taxon>Dendrolimus</taxon>
    </lineage>
</organism>
<name>A0ACC1CW54_9NEOP</name>
<proteinExistence type="predicted"/>
<keyword evidence="2" id="KW-1185">Reference proteome</keyword>
<protein>
    <submittedName>
        <fullName evidence="1">Uncharacterized protein</fullName>
    </submittedName>
</protein>
<comment type="caution">
    <text evidence="1">The sequence shown here is derived from an EMBL/GenBank/DDBJ whole genome shotgun (WGS) entry which is preliminary data.</text>
</comment>
<evidence type="ECO:0000313" key="1">
    <source>
        <dbReference type="EMBL" id="KAJ0175847.1"/>
    </source>
</evidence>
<dbReference type="Proteomes" id="UP000824533">
    <property type="component" value="Linkage Group LG15"/>
</dbReference>
<dbReference type="EMBL" id="CM034401">
    <property type="protein sequence ID" value="KAJ0175847.1"/>
    <property type="molecule type" value="Genomic_DNA"/>
</dbReference>
<gene>
    <name evidence="1" type="ORF">K1T71_009006</name>
</gene>
<reference evidence="1 2" key="1">
    <citation type="journal article" date="2021" name="Front. Genet.">
        <title>Chromosome-Level Genome Assembly Reveals Significant Gene Expansion in the Toll and IMD Signaling Pathways of Dendrolimus kikuchii.</title>
        <authorList>
            <person name="Zhou J."/>
            <person name="Wu P."/>
            <person name="Xiong Z."/>
            <person name="Liu N."/>
            <person name="Zhao N."/>
            <person name="Ji M."/>
            <person name="Qiu Y."/>
            <person name="Yang B."/>
        </authorList>
    </citation>
    <scope>NUCLEOTIDE SEQUENCE [LARGE SCALE GENOMIC DNA]</scope>
    <source>
        <strain evidence="1">Ann1</strain>
    </source>
</reference>
<evidence type="ECO:0000313" key="2">
    <source>
        <dbReference type="Proteomes" id="UP000824533"/>
    </source>
</evidence>
<accession>A0ACC1CW54</accession>